<organism evidence="1 2">
    <name type="scientific">Arthrospiribacter ruber</name>
    <dbReference type="NCBI Taxonomy" id="2487934"/>
    <lineage>
        <taxon>Bacteria</taxon>
        <taxon>Pseudomonadati</taxon>
        <taxon>Bacteroidota</taxon>
        <taxon>Cytophagia</taxon>
        <taxon>Cytophagales</taxon>
        <taxon>Cyclobacteriaceae</taxon>
        <taxon>Arthrospiribacter</taxon>
    </lineage>
</organism>
<dbReference type="AlphaFoldDB" id="A0A951J0T3"/>
<dbReference type="Pfam" id="PF14072">
    <property type="entry name" value="DndB"/>
    <property type="match status" value="1"/>
</dbReference>
<reference evidence="1 2" key="1">
    <citation type="journal article" date="2020" name="Syst. Appl. Microbiol.">
        <title>Arthrospiribacter ruber gen. nov., sp. nov., a novel bacterium isolated from Arthrospira cultures.</title>
        <authorList>
            <person name="Waleron M."/>
            <person name="Misztak A."/>
            <person name="Waleron M.M."/>
            <person name="Furmaniak M."/>
            <person name="Mrozik A."/>
            <person name="Waleron K."/>
        </authorList>
    </citation>
    <scope>NUCLEOTIDE SEQUENCE [LARGE SCALE GENOMIC DNA]</scope>
    <source>
        <strain evidence="1 2">DPMB0001</strain>
    </source>
</reference>
<dbReference type="Proteomes" id="UP000727490">
    <property type="component" value="Unassembled WGS sequence"/>
</dbReference>
<comment type="caution">
    <text evidence="1">The sequence shown here is derived from an EMBL/GenBank/DDBJ whole genome shotgun (WGS) entry which is preliminary data.</text>
</comment>
<evidence type="ECO:0000313" key="2">
    <source>
        <dbReference type="Proteomes" id="UP000727490"/>
    </source>
</evidence>
<proteinExistence type="predicted"/>
<evidence type="ECO:0000313" key="1">
    <source>
        <dbReference type="EMBL" id="MBW3469849.1"/>
    </source>
</evidence>
<dbReference type="NCBIfam" id="TIGR03187">
    <property type="entry name" value="DGQHR"/>
    <property type="match status" value="1"/>
</dbReference>
<dbReference type="EMBL" id="RPHB01000009">
    <property type="protein sequence ID" value="MBW3469849.1"/>
    <property type="molecule type" value="Genomic_DNA"/>
</dbReference>
<dbReference type="InterPro" id="IPR017642">
    <property type="entry name" value="DNA_S_mod_DndB"/>
</dbReference>
<protein>
    <submittedName>
        <fullName evidence="1">DGQHR domain-containing protein</fullName>
    </submittedName>
</protein>
<keyword evidence="2" id="KW-1185">Reference proteome</keyword>
<accession>A0A951J0T3</accession>
<dbReference type="CDD" id="cd16413">
    <property type="entry name" value="DGQHR_domain"/>
    <property type="match status" value="1"/>
</dbReference>
<dbReference type="InterPro" id="IPR017601">
    <property type="entry name" value="DGQHR-contain_dom"/>
</dbReference>
<sequence>MDKQYVEFQCLEAEQPIGNMYIGILDSDVLEYISYADVRRIELGKDNRDVEDYIGIQRELNPNREKEIGKYVNLIDATFPNSIILAISSDYAEYNPDTKMMKILYKDDIAKVLDGQHRIAGLRHYEKEARTFQCIVTIYIDMELEDQAIVFATINKEQKNVSNSLVADLYSFAESRSPQKSAHNIVRALNAKEGSPFYKRIKILGNARNKELETITQDTFVKNIINYISKDPQSDRDFYKRHKSKKLEYVRGNELNRYFLRNIFIDDTEDYIIAQIIWNFFHAVQNKWPNAWNEITPNIILNRSTGFIALMRFFKHAYLSFNKIGEIITKEQFAEIFDKIDIKEEDLNKEKYVPGSSGQGQLYRDLIEKSGLQ</sequence>
<name>A0A951J0T3_9BACT</name>
<gene>
    <name evidence="1" type="ORF">EGN73_18795</name>
</gene>